<evidence type="ECO:0000313" key="2">
    <source>
        <dbReference type="Proteomes" id="UP000014725"/>
    </source>
</evidence>
<keyword evidence="2" id="KW-1185">Reference proteome</keyword>
<protein>
    <submittedName>
        <fullName evidence="1">Structural protein</fullName>
    </submittedName>
</protein>
<sequence>MTVSELKNEFNILYDSISSNSAPGIDDYEMSVFLTKAQLELVKSKFEPLSNKLQRGFEGNTKRRNDLKELIRDYKTSLERVLNKHVNSDSQFFALPSDVLYPIQEQAILVCNGKNKTVTITPKTHDEYNIQIENPFRKPYNKEVWRMDYSSKEAGNDIVELISDSKVKEYNLRYLKTPDPIIISDLTVFGEGLSINGKTSPSIGDLTAFHTEILDRAVELANRAYRENSLQSNVQLNTRNE</sequence>
<gene>
    <name evidence="1" type="ORF">Phi14:2_gp100</name>
</gene>
<accession>S0A421</accession>
<evidence type="ECO:0000313" key="1">
    <source>
        <dbReference type="EMBL" id="AGO48978.1"/>
    </source>
</evidence>
<dbReference type="Pfam" id="PF25710">
    <property type="entry name" value="CrAss_Ring_3_4"/>
    <property type="match status" value="1"/>
</dbReference>
<name>S0A421_9CAUD</name>
<dbReference type="Proteomes" id="UP000014725">
    <property type="component" value="Segment"/>
</dbReference>
<organism evidence="1 2">
    <name type="scientific">Cellulophaga phage phi14:2</name>
    <dbReference type="NCBI Taxonomy" id="1327990"/>
    <lineage>
        <taxon>Viruses</taxon>
        <taxon>Duplodnaviria</taxon>
        <taxon>Heunggongvirae</taxon>
        <taxon>Uroviricota</taxon>
        <taxon>Caudoviricetes</taxon>
        <taxon>Crassvirales</taxon>
        <taxon>Steigviridae</taxon>
        <taxon>Asinivirinae</taxon>
        <taxon>Akihdevirus</taxon>
        <taxon>Akihdevirus balticus</taxon>
    </lineage>
</organism>
<dbReference type="GeneID" id="16797435"/>
<dbReference type="EMBL" id="KC821624">
    <property type="protein sequence ID" value="AGO48978.1"/>
    <property type="molecule type" value="Genomic_DNA"/>
</dbReference>
<dbReference type="InterPro" id="IPR057877">
    <property type="entry name" value="CrAss_Ring_3_4"/>
</dbReference>
<reference evidence="2" key="2">
    <citation type="submission" date="2013-03" db="EMBL/GenBank/DDBJ databases">
        <title>The Cellulophaga phages: a novel, diverse, and globally ubiquitous model system.</title>
        <authorList>
            <person name="Holmfeldt K."/>
            <person name="Solonenko N."/>
            <person name="Shah M."/>
            <person name="Corrier K."/>
            <person name="Riemann L."/>
            <person name="VerBerkmoes N.C."/>
            <person name="Sullivan M.B."/>
        </authorList>
    </citation>
    <scope>NUCLEOTIDE SEQUENCE [LARGE SCALE GENOMIC DNA]</scope>
</reference>
<dbReference type="KEGG" id="vg:16797435"/>
<proteinExistence type="predicted"/>
<reference evidence="1 2" key="1">
    <citation type="journal article" date="2013" name="Proc. Natl. Acad. Sci. U.S.A.">
        <title>Twelve previously unknown phage genera are ubiquitous in global oceans.</title>
        <authorList>
            <person name="Holmfeldt K."/>
            <person name="Solonenko N."/>
            <person name="Shah M."/>
            <person name="Corrier K."/>
            <person name="Riemann L."/>
            <person name="Verberkmoes N.C."/>
            <person name="Sullivan M.B."/>
        </authorList>
    </citation>
    <scope>NUCLEOTIDE SEQUENCE [LARGE SCALE GENOMIC DNA]</scope>
    <source>
        <strain evidence="1">Phi14:2</strain>
    </source>
</reference>